<feature type="transmembrane region" description="Helical" evidence="1">
    <location>
        <begin position="41"/>
        <end position="62"/>
    </location>
</feature>
<evidence type="ECO:0000313" key="2">
    <source>
        <dbReference type="EMBL" id="GAA5108772.1"/>
    </source>
</evidence>
<comment type="caution">
    <text evidence="2">The sequence shown here is derived from an EMBL/GenBank/DDBJ whole genome shotgun (WGS) entry which is preliminary data.</text>
</comment>
<dbReference type="Proteomes" id="UP001500171">
    <property type="component" value="Unassembled WGS sequence"/>
</dbReference>
<organism evidence="2 3">
    <name type="scientific">Orbus sasakiae</name>
    <dbReference type="NCBI Taxonomy" id="1078475"/>
    <lineage>
        <taxon>Bacteria</taxon>
        <taxon>Pseudomonadati</taxon>
        <taxon>Pseudomonadota</taxon>
        <taxon>Gammaproteobacteria</taxon>
        <taxon>Orbales</taxon>
        <taxon>Orbaceae</taxon>
        <taxon>Orbus</taxon>
    </lineage>
</organism>
<keyword evidence="3" id="KW-1185">Reference proteome</keyword>
<dbReference type="EMBL" id="BAABHY010000001">
    <property type="protein sequence ID" value="GAA5108772.1"/>
    <property type="molecule type" value="Genomic_DNA"/>
</dbReference>
<dbReference type="RefSeq" id="WP_345489747.1">
    <property type="nucleotide sequence ID" value="NZ_BAABHY010000001.1"/>
</dbReference>
<keyword evidence="1" id="KW-0472">Membrane</keyword>
<evidence type="ECO:0000313" key="3">
    <source>
        <dbReference type="Proteomes" id="UP001500171"/>
    </source>
</evidence>
<reference evidence="3" key="1">
    <citation type="journal article" date="2019" name="Int. J. Syst. Evol. Microbiol.">
        <title>The Global Catalogue of Microorganisms (GCM) 10K type strain sequencing project: providing services to taxonomists for standard genome sequencing and annotation.</title>
        <authorList>
            <consortium name="The Broad Institute Genomics Platform"/>
            <consortium name="The Broad Institute Genome Sequencing Center for Infectious Disease"/>
            <person name="Wu L."/>
            <person name="Ma J."/>
        </authorList>
    </citation>
    <scope>NUCLEOTIDE SEQUENCE [LARGE SCALE GENOMIC DNA]</scope>
    <source>
        <strain evidence="3">JCM 18050</strain>
    </source>
</reference>
<accession>A0ABP9N3R8</accession>
<keyword evidence="1" id="KW-0812">Transmembrane</keyword>
<keyword evidence="1" id="KW-1133">Transmembrane helix</keyword>
<feature type="transmembrane region" description="Helical" evidence="1">
    <location>
        <begin position="7"/>
        <end position="29"/>
    </location>
</feature>
<protein>
    <recommendedName>
        <fullName evidence="4">DUF3592 domain-containing protein</fullName>
    </recommendedName>
</protein>
<evidence type="ECO:0008006" key="4">
    <source>
        <dbReference type="Google" id="ProtNLM"/>
    </source>
</evidence>
<sequence length="158" mass="18169">MKNKTLIFILATFGLIGLLMSLAAIYAYFVTSSSTDRHGILILFLMGLIFFAIGFIPFLMMLRKNGIKKKLLQNGRLIQAKITSVDYNTSLSVNGRCPFVIHCQWTDPVMKDPLYRYKSDNIWFNPSDFIHGDTIAVYIDQDNPNRYYVDLSFLPKVR</sequence>
<gene>
    <name evidence="2" type="ORF">GCM10023211_11440</name>
</gene>
<name>A0ABP9N3R8_9GAMM</name>
<proteinExistence type="predicted"/>
<evidence type="ECO:0000256" key="1">
    <source>
        <dbReference type="SAM" id="Phobius"/>
    </source>
</evidence>